<dbReference type="AlphaFoldDB" id="A0A1Q4UXK1"/>
<dbReference type="STRING" id="1048205.AB852_36250"/>
<proteinExistence type="predicted"/>
<evidence type="ECO:0000313" key="2">
    <source>
        <dbReference type="Proteomes" id="UP000186455"/>
    </source>
</evidence>
<dbReference type="Gene3D" id="3.30.530.20">
    <property type="match status" value="1"/>
</dbReference>
<dbReference type="Proteomes" id="UP000186455">
    <property type="component" value="Unassembled WGS sequence"/>
</dbReference>
<gene>
    <name evidence="1" type="ORF">AB852_36250</name>
</gene>
<dbReference type="SUPFAM" id="SSF55961">
    <property type="entry name" value="Bet v1-like"/>
    <property type="match status" value="1"/>
</dbReference>
<dbReference type="CDD" id="cd07821">
    <property type="entry name" value="PYR_PYL_RCAR_like"/>
    <property type="match status" value="1"/>
</dbReference>
<dbReference type="Pfam" id="PF10604">
    <property type="entry name" value="Polyketide_cyc2"/>
    <property type="match status" value="1"/>
</dbReference>
<dbReference type="RefSeq" id="WP_073795852.1">
    <property type="nucleotide sequence ID" value="NZ_CP109290.1"/>
</dbReference>
<dbReference type="InterPro" id="IPR023393">
    <property type="entry name" value="START-like_dom_sf"/>
</dbReference>
<sequence>MTHSLSPVGLDFASTAPVRLVFAREIPAAPDAVFQALARQVEDWPLWFGAVTEARSADGGKRRVVRLRGGGRFEETVIAVDAPAQYAYRVDRTNVPGARGLLEEWLLTPTPDGTRVQWTFAADGTAVFRFALRRARSGLGSSFREAMESLAERLEPTES</sequence>
<name>A0A1Q4UXK1_9ACTN</name>
<keyword evidence="2" id="KW-1185">Reference proteome</keyword>
<dbReference type="GeneID" id="96796573"/>
<dbReference type="EMBL" id="LFBV01000013">
    <property type="protein sequence ID" value="OKH90298.1"/>
    <property type="molecule type" value="Genomic_DNA"/>
</dbReference>
<organism evidence="1 2">
    <name type="scientific">Streptomyces uncialis</name>
    <dbReference type="NCBI Taxonomy" id="1048205"/>
    <lineage>
        <taxon>Bacteria</taxon>
        <taxon>Bacillati</taxon>
        <taxon>Actinomycetota</taxon>
        <taxon>Actinomycetes</taxon>
        <taxon>Kitasatosporales</taxon>
        <taxon>Streptomycetaceae</taxon>
        <taxon>Streptomyces</taxon>
    </lineage>
</organism>
<comment type="caution">
    <text evidence="1">The sequence shown here is derived from an EMBL/GenBank/DDBJ whole genome shotgun (WGS) entry which is preliminary data.</text>
</comment>
<accession>A0A1Q4UXK1</accession>
<evidence type="ECO:0000313" key="1">
    <source>
        <dbReference type="EMBL" id="OKH90298.1"/>
    </source>
</evidence>
<dbReference type="InterPro" id="IPR019587">
    <property type="entry name" value="Polyketide_cyclase/dehydratase"/>
</dbReference>
<reference evidence="1 2" key="1">
    <citation type="submission" date="2015-06" db="EMBL/GenBank/DDBJ databases">
        <title>Cloning and characterization of the uncialamcin biosynthetic gene cluster.</title>
        <authorList>
            <person name="Yan X."/>
            <person name="Huang T."/>
            <person name="Ge H."/>
            <person name="Shen B."/>
        </authorList>
    </citation>
    <scope>NUCLEOTIDE SEQUENCE [LARGE SCALE GENOMIC DNA]</scope>
    <source>
        <strain evidence="1 2">DCA2648</strain>
    </source>
</reference>
<protein>
    <submittedName>
        <fullName evidence="1">Polyketide cyclase</fullName>
    </submittedName>
</protein>